<keyword evidence="2" id="KW-1185">Reference proteome</keyword>
<evidence type="ECO:0000313" key="1">
    <source>
        <dbReference type="EMBL" id="KAL5107456.1"/>
    </source>
</evidence>
<organism evidence="1 2">
    <name type="scientific">Taenia crassiceps</name>
    <dbReference type="NCBI Taxonomy" id="6207"/>
    <lineage>
        <taxon>Eukaryota</taxon>
        <taxon>Metazoa</taxon>
        <taxon>Spiralia</taxon>
        <taxon>Lophotrochozoa</taxon>
        <taxon>Platyhelminthes</taxon>
        <taxon>Cestoda</taxon>
        <taxon>Eucestoda</taxon>
        <taxon>Cyclophyllidea</taxon>
        <taxon>Taeniidae</taxon>
        <taxon>Taenia</taxon>
    </lineage>
</organism>
<protein>
    <submittedName>
        <fullName evidence="1">Uncharacterized protein</fullName>
    </submittedName>
</protein>
<sequence length="80" mass="8567">MSFGEIEEELPMGNWNRTLPPSVTATLAGAYPHSTVTSNAATLFNLWAWPPPPSSISASPLLSLDNAASPHTSLISYARR</sequence>
<gene>
    <name evidence="1" type="ORF">TcWFU_002468</name>
</gene>
<evidence type="ECO:0000313" key="2">
    <source>
        <dbReference type="Proteomes" id="UP001651158"/>
    </source>
</evidence>
<dbReference type="EMBL" id="JAKROA010000004">
    <property type="protein sequence ID" value="KAL5107456.1"/>
    <property type="molecule type" value="Genomic_DNA"/>
</dbReference>
<proteinExistence type="predicted"/>
<accession>A0ABR4QD51</accession>
<reference evidence="1 2" key="1">
    <citation type="journal article" date="2022" name="Front. Cell. Infect. Microbiol.">
        <title>The Genomes of Two Strains of Taenia crassiceps the Animal Model for the Study of Human Cysticercosis.</title>
        <authorList>
            <person name="Bobes R.J."/>
            <person name="Estrada K."/>
            <person name="Rios-Valencia D.G."/>
            <person name="Calderon-Gallegos A."/>
            <person name="de la Torre P."/>
            <person name="Carrero J.C."/>
            <person name="Sanchez-Flores A."/>
            <person name="Laclette J.P."/>
        </authorList>
    </citation>
    <scope>NUCLEOTIDE SEQUENCE [LARGE SCALE GENOMIC DNA]</scope>
    <source>
        <strain evidence="1">WFUcys</strain>
    </source>
</reference>
<comment type="caution">
    <text evidence="1">The sequence shown here is derived from an EMBL/GenBank/DDBJ whole genome shotgun (WGS) entry which is preliminary data.</text>
</comment>
<dbReference type="Proteomes" id="UP001651158">
    <property type="component" value="Unassembled WGS sequence"/>
</dbReference>
<name>A0ABR4QD51_9CEST</name>